<evidence type="ECO:0000259" key="6">
    <source>
        <dbReference type="Pfam" id="PF01782"/>
    </source>
</evidence>
<dbReference type="PANTHER" id="PTHR33692:SF1">
    <property type="entry name" value="RIBOSOME MATURATION FACTOR RIMM"/>
    <property type="match status" value="1"/>
</dbReference>
<reference evidence="8" key="1">
    <citation type="submission" date="2020-10" db="EMBL/GenBank/DDBJ databases">
        <authorList>
            <person name="Gilroy R."/>
        </authorList>
    </citation>
    <scope>NUCLEOTIDE SEQUENCE</scope>
    <source>
        <strain evidence="8">ChiSjej1B19-7085</strain>
    </source>
</reference>
<evidence type="ECO:0000256" key="3">
    <source>
        <dbReference type="ARBA" id="ARBA00022552"/>
    </source>
</evidence>
<comment type="caution">
    <text evidence="8">The sequence shown here is derived from an EMBL/GenBank/DDBJ whole genome shotgun (WGS) entry which is preliminary data.</text>
</comment>
<evidence type="ECO:0000313" key="8">
    <source>
        <dbReference type="EMBL" id="HIR56875.1"/>
    </source>
</evidence>
<keyword evidence="2 5" id="KW-0690">Ribosome biogenesis</keyword>
<keyword evidence="1 5" id="KW-0963">Cytoplasm</keyword>
<dbReference type="Pfam" id="PF01782">
    <property type="entry name" value="RimM"/>
    <property type="match status" value="1"/>
</dbReference>
<dbReference type="InterPro" id="IPR011961">
    <property type="entry name" value="RimM"/>
</dbReference>
<dbReference type="GO" id="GO:0005840">
    <property type="term" value="C:ribosome"/>
    <property type="evidence" value="ECO:0007669"/>
    <property type="project" value="InterPro"/>
</dbReference>
<sequence>MLKQYLEAGKIVGTHGVRGELRIEPWCDSPQFLAKLKTLYWDAQGQKPVRVISSRPHKNLLLAVLEGCSSATEGDLLRGKILYLDRADVKLPADRYFIQDIVGLSVEDADSGRVYGTVTDVLRTGANDVYQVTDNDGKEYLLPVIPDVVVKTEIGEGKLLIRPIRGIFEDAD</sequence>
<comment type="subcellular location">
    <subcellularLocation>
        <location evidence="5">Cytoplasm</location>
    </subcellularLocation>
</comment>
<feature type="domain" description="RimM N-terminal" evidence="6">
    <location>
        <begin position="8"/>
        <end position="87"/>
    </location>
</feature>
<evidence type="ECO:0000313" key="9">
    <source>
        <dbReference type="Proteomes" id="UP000886785"/>
    </source>
</evidence>
<evidence type="ECO:0000256" key="2">
    <source>
        <dbReference type="ARBA" id="ARBA00022517"/>
    </source>
</evidence>
<evidence type="ECO:0000256" key="4">
    <source>
        <dbReference type="ARBA" id="ARBA00023186"/>
    </source>
</evidence>
<dbReference type="SUPFAM" id="SSF50447">
    <property type="entry name" value="Translation proteins"/>
    <property type="match status" value="1"/>
</dbReference>
<evidence type="ECO:0000259" key="7">
    <source>
        <dbReference type="Pfam" id="PF24986"/>
    </source>
</evidence>
<dbReference type="GO" id="GO:0042274">
    <property type="term" value="P:ribosomal small subunit biogenesis"/>
    <property type="evidence" value="ECO:0007669"/>
    <property type="project" value="UniProtKB-UniRule"/>
</dbReference>
<evidence type="ECO:0000256" key="1">
    <source>
        <dbReference type="ARBA" id="ARBA00022490"/>
    </source>
</evidence>
<protein>
    <recommendedName>
        <fullName evidence="5">Ribosome maturation factor RimM</fullName>
    </recommendedName>
</protein>
<comment type="domain">
    <text evidence="5">The PRC barrel domain binds ribosomal protein uS19.</text>
</comment>
<dbReference type="GO" id="GO:0006364">
    <property type="term" value="P:rRNA processing"/>
    <property type="evidence" value="ECO:0007669"/>
    <property type="project" value="UniProtKB-UniRule"/>
</dbReference>
<reference evidence="8" key="2">
    <citation type="journal article" date="2021" name="PeerJ">
        <title>Extensive microbial diversity within the chicken gut microbiome revealed by metagenomics and culture.</title>
        <authorList>
            <person name="Gilroy R."/>
            <person name="Ravi A."/>
            <person name="Getino M."/>
            <person name="Pursley I."/>
            <person name="Horton D.L."/>
            <person name="Alikhan N.F."/>
            <person name="Baker D."/>
            <person name="Gharbi K."/>
            <person name="Hall N."/>
            <person name="Watson M."/>
            <person name="Adriaenssens E.M."/>
            <person name="Foster-Nyarko E."/>
            <person name="Jarju S."/>
            <person name="Secka A."/>
            <person name="Antonio M."/>
            <person name="Oren A."/>
            <person name="Chaudhuri R.R."/>
            <person name="La Ragione R."/>
            <person name="Hildebrand F."/>
            <person name="Pallen M.J."/>
        </authorList>
    </citation>
    <scope>NUCLEOTIDE SEQUENCE</scope>
    <source>
        <strain evidence="8">ChiSjej1B19-7085</strain>
    </source>
</reference>
<dbReference type="InterPro" id="IPR036976">
    <property type="entry name" value="RimM_N_sf"/>
</dbReference>
<organism evidence="8 9">
    <name type="scientific">Candidatus Gallacutalibacter pullicola</name>
    <dbReference type="NCBI Taxonomy" id="2840830"/>
    <lineage>
        <taxon>Bacteria</taxon>
        <taxon>Bacillati</taxon>
        <taxon>Bacillota</taxon>
        <taxon>Clostridia</taxon>
        <taxon>Eubacteriales</taxon>
        <taxon>Candidatus Gallacutalibacter</taxon>
    </lineage>
</organism>
<dbReference type="InterPro" id="IPR009000">
    <property type="entry name" value="Transl_B-barrel_sf"/>
</dbReference>
<evidence type="ECO:0000256" key="5">
    <source>
        <dbReference type="HAMAP-Rule" id="MF_00014"/>
    </source>
</evidence>
<dbReference type="NCBIfam" id="TIGR02273">
    <property type="entry name" value="16S_RimM"/>
    <property type="match status" value="1"/>
</dbReference>
<dbReference type="Gene3D" id="2.40.30.60">
    <property type="entry name" value="RimM"/>
    <property type="match status" value="1"/>
</dbReference>
<comment type="subunit">
    <text evidence="5">Binds ribosomal protein uS19.</text>
</comment>
<dbReference type="PANTHER" id="PTHR33692">
    <property type="entry name" value="RIBOSOME MATURATION FACTOR RIMM"/>
    <property type="match status" value="1"/>
</dbReference>
<keyword evidence="4 5" id="KW-0143">Chaperone</keyword>
<dbReference type="GO" id="GO:0043022">
    <property type="term" value="F:ribosome binding"/>
    <property type="evidence" value="ECO:0007669"/>
    <property type="project" value="InterPro"/>
</dbReference>
<dbReference type="InterPro" id="IPR056792">
    <property type="entry name" value="PRC_RimM"/>
</dbReference>
<dbReference type="InterPro" id="IPR011033">
    <property type="entry name" value="PRC_barrel-like_sf"/>
</dbReference>
<dbReference type="HAMAP" id="MF_00014">
    <property type="entry name" value="Ribosome_mat_RimM"/>
    <property type="match status" value="1"/>
</dbReference>
<feature type="domain" description="Ribosome maturation factor RimM PRC barrel" evidence="7">
    <location>
        <begin position="99"/>
        <end position="161"/>
    </location>
</feature>
<dbReference type="Proteomes" id="UP000886785">
    <property type="component" value="Unassembled WGS sequence"/>
</dbReference>
<proteinExistence type="inferred from homology"/>
<name>A0A9D1J166_9FIRM</name>
<dbReference type="EMBL" id="DVHF01000050">
    <property type="protein sequence ID" value="HIR56875.1"/>
    <property type="molecule type" value="Genomic_DNA"/>
</dbReference>
<comment type="similarity">
    <text evidence="5">Belongs to the RimM family.</text>
</comment>
<keyword evidence="3 5" id="KW-0698">rRNA processing</keyword>
<dbReference type="AlphaFoldDB" id="A0A9D1J166"/>
<dbReference type="Pfam" id="PF24986">
    <property type="entry name" value="PRC_RimM"/>
    <property type="match status" value="1"/>
</dbReference>
<dbReference type="GO" id="GO:0005737">
    <property type="term" value="C:cytoplasm"/>
    <property type="evidence" value="ECO:0007669"/>
    <property type="project" value="UniProtKB-SubCell"/>
</dbReference>
<dbReference type="Gene3D" id="2.30.30.240">
    <property type="entry name" value="PRC-barrel domain"/>
    <property type="match status" value="1"/>
</dbReference>
<dbReference type="InterPro" id="IPR002676">
    <property type="entry name" value="RimM_N"/>
</dbReference>
<dbReference type="SUPFAM" id="SSF50346">
    <property type="entry name" value="PRC-barrel domain"/>
    <property type="match status" value="1"/>
</dbReference>
<comment type="function">
    <text evidence="5">An accessory protein needed during the final step in the assembly of 30S ribosomal subunit, possibly for assembly of the head region. Essential for efficient processing of 16S rRNA. May be needed both before and after RbfA during the maturation of 16S rRNA. It has affinity for free ribosomal 30S subunits but not for 70S ribosomes.</text>
</comment>
<accession>A0A9D1J166</accession>
<gene>
    <name evidence="5 8" type="primary">rimM</name>
    <name evidence="8" type="ORF">IAA54_04340</name>
</gene>